<dbReference type="CDD" id="cd05568">
    <property type="entry name" value="PTS_IIB_bgl_like"/>
    <property type="match status" value="1"/>
</dbReference>
<dbReference type="PATRIC" id="fig|1218493.3.peg.321"/>
<evidence type="ECO:0008006" key="7">
    <source>
        <dbReference type="Google" id="ProtNLM"/>
    </source>
</evidence>
<protein>
    <recommendedName>
        <fullName evidence="7">PRD domain protein</fullName>
    </recommendedName>
</protein>
<dbReference type="GO" id="GO:0009401">
    <property type="term" value="P:phosphoenolpyruvate-dependent sugar phosphotransferase system"/>
    <property type="evidence" value="ECO:0007669"/>
    <property type="project" value="InterPro"/>
</dbReference>
<organism evidence="5 6">
    <name type="scientific">Lactobacillus kullabergensis</name>
    <dbReference type="NCBI Taxonomy" id="1218493"/>
    <lineage>
        <taxon>Bacteria</taxon>
        <taxon>Bacillati</taxon>
        <taxon>Bacillota</taxon>
        <taxon>Bacilli</taxon>
        <taxon>Lactobacillales</taxon>
        <taxon>Lactobacillaceae</taxon>
        <taxon>Lactobacillus</taxon>
    </lineage>
</organism>
<feature type="domain" description="PTS EIIB type-2" evidence="3">
    <location>
        <begin position="415"/>
        <end position="506"/>
    </location>
</feature>
<dbReference type="GO" id="GO:0008982">
    <property type="term" value="F:protein-N(PI)-phosphohistidine-sugar phosphotransferase activity"/>
    <property type="evidence" value="ECO:0007669"/>
    <property type="project" value="InterPro"/>
</dbReference>
<dbReference type="PROSITE" id="PS51372">
    <property type="entry name" value="PRD_2"/>
    <property type="match status" value="1"/>
</dbReference>
<evidence type="ECO:0000313" key="5">
    <source>
        <dbReference type="EMBL" id="KJY58650.1"/>
    </source>
</evidence>
<sequence>MTLISRQINIATNLLNNPQTYKVKDLSARYKVSIRTLRSDLKKIAEWINKQPGCKYNSKPGKGIWISFASDFDRKNAINSLQSFSSEEVISQYLSPTQRKWKILTSLIFADGFITGKKMTKMLDVSANTFLADINNAKSEAKRFNLLLEGKNYYGYYLTGDEINIRALMEYILQKQIDRYSFGANNLIDLISKISTSSAGNTNLPKNINKLINYVSLILCDILNLKKAFNTGMDLSIAKSMINRLTIIILENHRHRFLNLSGYGKRLNQTQKHYAQIYKFVSEIFDIKPTKDEEKYFIFGVKVLEKDVETNKAVKEIISYVSQKMVLPLENDLQLQDSLTQHLISELNSNFQHFNDYTPFTAEVKSRFGTLFETVKAALDKYISKSPLINSDTFVTLVSLHFLVSISDLQKVPQVSALYVCSTGLGATKLLKKVIQSRIPYITSAGFASAINYRTKIYETKPDLVISIFPLKKIESTKIIQVNPIPNEQDMLKVEREVSFLLKQNAVKNDNDLRNVIKEEQSINNVEKILSLSIEAYINVSEYLGDRISKKYEKAFMIHVQLATERIYFDKQYDSKPTDKQLNKFSKTDISRLRTIYLDLGLHININEIIAILRYTLLR</sequence>
<accession>A0A0F4LJ93</accession>
<dbReference type="STRING" id="1218493.JF76_03030"/>
<evidence type="ECO:0000259" key="3">
    <source>
        <dbReference type="PROSITE" id="PS51099"/>
    </source>
</evidence>
<dbReference type="InterPro" id="IPR011608">
    <property type="entry name" value="PRD"/>
</dbReference>
<evidence type="ECO:0000256" key="2">
    <source>
        <dbReference type="ARBA" id="ARBA00023163"/>
    </source>
</evidence>
<gene>
    <name evidence="5" type="ORF">JF76_03030</name>
</gene>
<dbReference type="RefSeq" id="WP_045927515.1">
    <property type="nucleotide sequence ID" value="NZ_JBHSZS010000003.1"/>
</dbReference>
<feature type="domain" description="PRD" evidence="4">
    <location>
        <begin position="305"/>
        <end position="412"/>
    </location>
</feature>
<dbReference type="InterPro" id="IPR050661">
    <property type="entry name" value="BglG_antiterminators"/>
</dbReference>
<evidence type="ECO:0000259" key="4">
    <source>
        <dbReference type="PROSITE" id="PS51372"/>
    </source>
</evidence>
<dbReference type="EMBL" id="JXBY01000006">
    <property type="protein sequence ID" value="KJY58650.1"/>
    <property type="molecule type" value="Genomic_DNA"/>
</dbReference>
<dbReference type="InterPro" id="IPR013011">
    <property type="entry name" value="PTS_EIIB_2"/>
</dbReference>
<comment type="caution">
    <text evidence="5">The sequence shown here is derived from an EMBL/GenBank/DDBJ whole genome shotgun (WGS) entry which is preliminary data.</text>
</comment>
<keyword evidence="1" id="KW-0805">Transcription regulation</keyword>
<dbReference type="GO" id="GO:0006355">
    <property type="term" value="P:regulation of DNA-templated transcription"/>
    <property type="evidence" value="ECO:0007669"/>
    <property type="project" value="InterPro"/>
</dbReference>
<dbReference type="AlphaFoldDB" id="A0A0F4LJ93"/>
<dbReference type="Gene3D" id="1.10.10.10">
    <property type="entry name" value="Winged helix-like DNA-binding domain superfamily/Winged helix DNA-binding domain"/>
    <property type="match status" value="1"/>
</dbReference>
<dbReference type="HOGENOM" id="CLU_013442_2_3_9"/>
<dbReference type="Proteomes" id="UP000033533">
    <property type="component" value="Unassembled WGS sequence"/>
</dbReference>
<reference evidence="5 6" key="1">
    <citation type="submission" date="2014-12" db="EMBL/GenBank/DDBJ databases">
        <title>Comparative genomics of the lactic acid bacteria isolated from the honey bee gut.</title>
        <authorList>
            <person name="Ellegaard K.M."/>
            <person name="Tamarit D."/>
            <person name="Javelind E."/>
            <person name="Olofsson T."/>
            <person name="Andersson S.G."/>
            <person name="Vasquez A."/>
        </authorList>
    </citation>
    <scope>NUCLEOTIDE SEQUENCE [LARGE SCALE GENOMIC DNA]</scope>
    <source>
        <strain evidence="5 6">Biut2</strain>
    </source>
</reference>
<proteinExistence type="predicted"/>
<evidence type="ECO:0000313" key="6">
    <source>
        <dbReference type="Proteomes" id="UP000033533"/>
    </source>
</evidence>
<dbReference type="PANTHER" id="PTHR30185:SF18">
    <property type="entry name" value="TRANSCRIPTIONAL REGULATOR MTLR"/>
    <property type="match status" value="1"/>
</dbReference>
<dbReference type="PROSITE" id="PS51099">
    <property type="entry name" value="PTS_EIIB_TYPE_2"/>
    <property type="match status" value="1"/>
</dbReference>
<name>A0A0F4LJ93_9LACO</name>
<dbReference type="PANTHER" id="PTHR30185">
    <property type="entry name" value="CRYPTIC BETA-GLUCOSIDE BGL OPERON ANTITERMINATOR"/>
    <property type="match status" value="1"/>
</dbReference>
<keyword evidence="2" id="KW-0804">Transcription</keyword>
<dbReference type="InterPro" id="IPR036388">
    <property type="entry name" value="WH-like_DNA-bd_sf"/>
</dbReference>
<evidence type="ECO:0000256" key="1">
    <source>
        <dbReference type="ARBA" id="ARBA00023015"/>
    </source>
</evidence>
<dbReference type="OrthoDB" id="369398at2"/>